<dbReference type="GO" id="GO:0015297">
    <property type="term" value="F:antiporter activity"/>
    <property type="evidence" value="ECO:0007669"/>
    <property type="project" value="InterPro"/>
</dbReference>
<dbReference type="RefSeq" id="WP_072901389.1">
    <property type="nucleotide sequence ID" value="NZ_FRAD01000003.1"/>
</dbReference>
<dbReference type="InterPro" id="IPR045070">
    <property type="entry name" value="MATE_MepA-like"/>
</dbReference>
<accession>A0A1M6JLQ1</accession>
<feature type="transmembrane region" description="Helical" evidence="10">
    <location>
        <begin position="125"/>
        <end position="145"/>
    </location>
</feature>
<evidence type="ECO:0000256" key="5">
    <source>
        <dbReference type="ARBA" id="ARBA00022475"/>
    </source>
</evidence>
<evidence type="ECO:0000256" key="3">
    <source>
        <dbReference type="ARBA" id="ARBA00022106"/>
    </source>
</evidence>
<feature type="transmembrane region" description="Helical" evidence="10">
    <location>
        <begin position="267"/>
        <end position="287"/>
    </location>
</feature>
<dbReference type="STRING" id="1121331.SAMN02745248_00237"/>
<keyword evidence="9" id="KW-0046">Antibiotic resistance</keyword>
<feature type="transmembrane region" description="Helical" evidence="10">
    <location>
        <begin position="157"/>
        <end position="177"/>
    </location>
</feature>
<evidence type="ECO:0000256" key="9">
    <source>
        <dbReference type="ARBA" id="ARBA00023251"/>
    </source>
</evidence>
<evidence type="ECO:0000256" key="7">
    <source>
        <dbReference type="ARBA" id="ARBA00022989"/>
    </source>
</evidence>
<dbReference type="GO" id="GO:0042910">
    <property type="term" value="F:xenobiotic transmembrane transporter activity"/>
    <property type="evidence" value="ECO:0007669"/>
    <property type="project" value="InterPro"/>
</dbReference>
<protein>
    <recommendedName>
        <fullName evidence="3">Multidrug export protein MepA</fullName>
    </recommendedName>
</protein>
<organism evidence="11 12">
    <name type="scientific">Hathewaya proteolytica DSM 3090</name>
    <dbReference type="NCBI Taxonomy" id="1121331"/>
    <lineage>
        <taxon>Bacteria</taxon>
        <taxon>Bacillati</taxon>
        <taxon>Bacillota</taxon>
        <taxon>Clostridia</taxon>
        <taxon>Eubacteriales</taxon>
        <taxon>Clostridiaceae</taxon>
        <taxon>Hathewaya</taxon>
    </lineage>
</organism>
<feature type="transmembrane region" description="Helical" evidence="10">
    <location>
        <begin position="307"/>
        <end position="332"/>
    </location>
</feature>
<feature type="transmembrane region" description="Helical" evidence="10">
    <location>
        <begin position="224"/>
        <end position="247"/>
    </location>
</feature>
<comment type="subcellular location">
    <subcellularLocation>
        <location evidence="1">Cell membrane</location>
        <topology evidence="1">Multi-pass membrane protein</topology>
    </subcellularLocation>
</comment>
<dbReference type="EMBL" id="FRAD01000003">
    <property type="protein sequence ID" value="SHJ47606.1"/>
    <property type="molecule type" value="Genomic_DNA"/>
</dbReference>
<feature type="transmembrane region" description="Helical" evidence="10">
    <location>
        <begin position="183"/>
        <end position="203"/>
    </location>
</feature>
<dbReference type="PIRSF" id="PIRSF006603">
    <property type="entry name" value="DinF"/>
    <property type="match status" value="1"/>
</dbReference>
<comment type="similarity">
    <text evidence="2">Belongs to the multi antimicrobial extrusion (MATE) (TC 2.A.66.1) family. MepA subfamily.</text>
</comment>
<keyword evidence="12" id="KW-1185">Reference proteome</keyword>
<feature type="transmembrane region" description="Helical" evidence="10">
    <location>
        <begin position="403"/>
        <end position="423"/>
    </location>
</feature>
<dbReference type="CDD" id="cd13143">
    <property type="entry name" value="MATE_MepA_like"/>
    <property type="match status" value="1"/>
</dbReference>
<evidence type="ECO:0000313" key="11">
    <source>
        <dbReference type="EMBL" id="SHJ47606.1"/>
    </source>
</evidence>
<evidence type="ECO:0000256" key="1">
    <source>
        <dbReference type="ARBA" id="ARBA00004651"/>
    </source>
</evidence>
<evidence type="ECO:0000256" key="4">
    <source>
        <dbReference type="ARBA" id="ARBA00022448"/>
    </source>
</evidence>
<gene>
    <name evidence="11" type="ORF">SAMN02745248_00237</name>
</gene>
<dbReference type="PANTHER" id="PTHR43823:SF3">
    <property type="entry name" value="MULTIDRUG EXPORT PROTEIN MEPA"/>
    <property type="match status" value="1"/>
</dbReference>
<dbReference type="InterPro" id="IPR051327">
    <property type="entry name" value="MATE_MepA_subfamily"/>
</dbReference>
<feature type="transmembrane region" description="Helical" evidence="10">
    <location>
        <begin position="12"/>
        <end position="32"/>
    </location>
</feature>
<feature type="transmembrane region" description="Helical" evidence="10">
    <location>
        <begin position="377"/>
        <end position="397"/>
    </location>
</feature>
<evidence type="ECO:0000256" key="10">
    <source>
        <dbReference type="SAM" id="Phobius"/>
    </source>
</evidence>
<dbReference type="PANTHER" id="PTHR43823">
    <property type="entry name" value="SPORULATION PROTEIN YKVU"/>
    <property type="match status" value="1"/>
</dbReference>
<evidence type="ECO:0000256" key="2">
    <source>
        <dbReference type="ARBA" id="ARBA00008417"/>
    </source>
</evidence>
<keyword evidence="5" id="KW-1003">Cell membrane</keyword>
<proteinExistence type="inferred from homology"/>
<dbReference type="InterPro" id="IPR002528">
    <property type="entry name" value="MATE_fam"/>
</dbReference>
<dbReference type="Pfam" id="PF01554">
    <property type="entry name" value="MatE"/>
    <property type="match status" value="2"/>
</dbReference>
<keyword evidence="8 10" id="KW-0472">Membrane</keyword>
<sequence length="435" mass="48078">MFKKFMKFAIPSIIAMLITSLYLVVDGIFIAWGVGEIGVAAVTLVFPITTGFTAISMIFAVGGSNLVSLYFGGNDIKKANNIFRQSIYILTIIGVIITFLGVVLSDEIVRLLGATSDLRSPAKEYYTYYMLFCIPVLFSTTLSTFIRNDNSPRLSMYAMICGALANIVLDYVFVFPLNMGLKGAAIATGLGQLLSVIICLLHFKKKTAKLSFGKVKFSYYNIRDIVSIGLASFLVDISYSIIMYFYNKVIISKIGPAAVTSYGIVNYITNLSYMMLLGVSQAVQPLISYEYGGKRFGNSIKYCKLGLIFSFIFSTVLFALYIPLGKAAISIFTRDSDVSNLAYTILTYTDLAYIPLGLNMIIITFFQSVCMPWKSNLLCFMRGLILIKLFITLLPGIFGSIGIWTAMFASEMGTLIIGSILLMRAKKNLKLEIHT</sequence>
<dbReference type="GO" id="GO:0046677">
    <property type="term" value="P:response to antibiotic"/>
    <property type="evidence" value="ECO:0007669"/>
    <property type="project" value="UniProtKB-KW"/>
</dbReference>
<evidence type="ECO:0000313" key="12">
    <source>
        <dbReference type="Proteomes" id="UP000183952"/>
    </source>
</evidence>
<name>A0A1M6JLQ1_9CLOT</name>
<feature type="transmembrane region" description="Helical" evidence="10">
    <location>
        <begin position="87"/>
        <end position="105"/>
    </location>
</feature>
<dbReference type="Proteomes" id="UP000183952">
    <property type="component" value="Unassembled WGS sequence"/>
</dbReference>
<dbReference type="AlphaFoldDB" id="A0A1M6JLQ1"/>
<feature type="transmembrane region" description="Helical" evidence="10">
    <location>
        <begin position="352"/>
        <end position="370"/>
    </location>
</feature>
<dbReference type="OrthoDB" id="305360at2"/>
<reference evidence="11 12" key="1">
    <citation type="submission" date="2016-11" db="EMBL/GenBank/DDBJ databases">
        <authorList>
            <person name="Jaros S."/>
            <person name="Januszkiewicz K."/>
            <person name="Wedrychowicz H."/>
        </authorList>
    </citation>
    <scope>NUCLEOTIDE SEQUENCE [LARGE SCALE GENOMIC DNA]</scope>
    <source>
        <strain evidence="11 12">DSM 3090</strain>
    </source>
</reference>
<feature type="transmembrane region" description="Helical" evidence="10">
    <location>
        <begin position="44"/>
        <end position="67"/>
    </location>
</feature>
<keyword evidence="6 10" id="KW-0812">Transmembrane</keyword>
<dbReference type="GO" id="GO:0005886">
    <property type="term" value="C:plasma membrane"/>
    <property type="evidence" value="ECO:0007669"/>
    <property type="project" value="UniProtKB-SubCell"/>
</dbReference>
<evidence type="ECO:0000256" key="8">
    <source>
        <dbReference type="ARBA" id="ARBA00023136"/>
    </source>
</evidence>
<keyword evidence="4" id="KW-0813">Transport</keyword>
<evidence type="ECO:0000256" key="6">
    <source>
        <dbReference type="ARBA" id="ARBA00022692"/>
    </source>
</evidence>
<dbReference type="InterPro" id="IPR048279">
    <property type="entry name" value="MdtK-like"/>
</dbReference>
<dbReference type="NCBIfam" id="TIGR00797">
    <property type="entry name" value="matE"/>
    <property type="match status" value="1"/>
</dbReference>
<keyword evidence="7 10" id="KW-1133">Transmembrane helix</keyword>